<reference evidence="2 3" key="1">
    <citation type="submission" date="2023-07" db="EMBL/GenBank/DDBJ databases">
        <title>Sorghum-associated microbial communities from plants grown in Nebraska, USA.</title>
        <authorList>
            <person name="Schachtman D."/>
        </authorList>
    </citation>
    <scope>NUCLEOTIDE SEQUENCE [LARGE SCALE GENOMIC DNA]</scope>
    <source>
        <strain evidence="2 3">BE124</strain>
    </source>
</reference>
<evidence type="ECO:0000313" key="2">
    <source>
        <dbReference type="EMBL" id="MDR6843987.1"/>
    </source>
</evidence>
<comment type="caution">
    <text evidence="2">The sequence shown here is derived from an EMBL/GenBank/DDBJ whole genome shotgun (WGS) entry which is preliminary data.</text>
</comment>
<dbReference type="EMBL" id="JAVDTX010000001">
    <property type="protein sequence ID" value="MDR6843987.1"/>
    <property type="molecule type" value="Genomic_DNA"/>
</dbReference>
<evidence type="ECO:0000256" key="1">
    <source>
        <dbReference type="SAM" id="Phobius"/>
    </source>
</evidence>
<keyword evidence="3" id="KW-1185">Reference proteome</keyword>
<dbReference type="Pfam" id="PF04390">
    <property type="entry name" value="LptE"/>
    <property type="match status" value="1"/>
</dbReference>
<accession>A0ABU1RZA7</accession>
<keyword evidence="1" id="KW-0812">Transmembrane</keyword>
<evidence type="ECO:0000313" key="3">
    <source>
        <dbReference type="Proteomes" id="UP001261871"/>
    </source>
</evidence>
<keyword evidence="1" id="KW-0472">Membrane</keyword>
<evidence type="ECO:0008006" key="4">
    <source>
        <dbReference type="Google" id="ProtNLM"/>
    </source>
</evidence>
<sequence length="189" mass="21896">MKIHIFENNYKFQPKLEFAKHIMKKTHYLLILISSFILNSCSVYNFTGTGKIDAKTYQVNFFPNNSELIEPGIDRTFTLTLQDLIQGQTNLQLVKNGGDLTYEGEITDYRISPMTATADQQASQNRLKIRVMVRFTNKNKEADDFEKSFEFYYDYPAAQQLTGATKDAAIKEIFERITQDIFNDSLAKW</sequence>
<gene>
    <name evidence="2" type="ORF">J2W95_000667</name>
</gene>
<organism evidence="2 3">
    <name type="scientific">Flavobacterium granuli</name>
    <dbReference type="NCBI Taxonomy" id="280093"/>
    <lineage>
        <taxon>Bacteria</taxon>
        <taxon>Pseudomonadati</taxon>
        <taxon>Bacteroidota</taxon>
        <taxon>Flavobacteriia</taxon>
        <taxon>Flavobacteriales</taxon>
        <taxon>Flavobacteriaceae</taxon>
        <taxon>Flavobacterium</taxon>
    </lineage>
</organism>
<protein>
    <recommendedName>
        <fullName evidence="4">Lipopolysaccharide-assembly</fullName>
    </recommendedName>
</protein>
<dbReference type="Proteomes" id="UP001261871">
    <property type="component" value="Unassembled WGS sequence"/>
</dbReference>
<dbReference type="InterPro" id="IPR007485">
    <property type="entry name" value="LPS_assembly_LptE"/>
</dbReference>
<feature type="transmembrane region" description="Helical" evidence="1">
    <location>
        <begin position="28"/>
        <end position="46"/>
    </location>
</feature>
<proteinExistence type="predicted"/>
<keyword evidence="1" id="KW-1133">Transmembrane helix</keyword>
<name>A0ABU1RZA7_9FLAO</name>